<feature type="domain" description="Phorbol-ester/DAG-type" evidence="28">
    <location>
        <begin position="2034"/>
        <end position="2083"/>
    </location>
</feature>
<keyword evidence="12" id="KW-0863">Zinc-finger</keyword>
<evidence type="ECO:0000256" key="19">
    <source>
        <dbReference type="ARBA" id="ARBA00023136"/>
    </source>
</evidence>
<keyword evidence="22" id="KW-0966">Cell projection</keyword>
<feature type="domain" description="Rho-GAP" evidence="30">
    <location>
        <begin position="2098"/>
        <end position="2286"/>
    </location>
</feature>
<dbReference type="GO" id="GO:0035556">
    <property type="term" value="P:intracellular signal transduction"/>
    <property type="evidence" value="ECO:0007669"/>
    <property type="project" value="InterPro"/>
</dbReference>
<evidence type="ECO:0000313" key="33">
    <source>
        <dbReference type="Proteomes" id="UP000694409"/>
    </source>
</evidence>
<dbReference type="GO" id="GO:0045202">
    <property type="term" value="C:synapse"/>
    <property type="evidence" value="ECO:0007669"/>
    <property type="project" value="UniProtKB-SubCell"/>
</dbReference>
<dbReference type="Pfam" id="PF00130">
    <property type="entry name" value="C1_1"/>
    <property type="match status" value="1"/>
</dbReference>
<sequence>MSVNDVGGRRRFEDSEYTLHIYPGSIAEGTIYCPITARKTSTAAEVIDSLINKLQLEKTKCYVLAEVKEFGGEEWILNPTDCPVQRMMLWPRMALENRISGEDYRFLLREKNLDGSIHYGSLQSWLRVTEERRRMVERGFLPQPQQKDYDDLCGLPDLNEKTLLENLRNRFKQEKIYTYVGSILIVINPFKFLPIYNPKYVKMYDNHQLGKLEPHIYAVADVAYHAMLQRKKNQCIVISGESGSGKTQSTNFLIHHLTALSQKGFASGVEQIILGAGPVLEAFGNAKTAHNNNSSRFGKFIQVNYQETGTVRGAYVEKYLLEKSRLVYQEHNERNYHVFYYLLAGASEEERSAFHLKQPEEYHYLNQMTKKPLRQSWDDYCYDSEPDCFSVEGEDLKHDFERLQLAMEMVGFLPKTRRQIFSLLSAILHLGNIRYKKKTYRDDSIDICNPEILPVVSELLEVKEEMLFEALVTRKTVTVGEKLILPYKLAEAVTVRNSMAKSLYSALFDWIVFRINHALLNSKDMEESTKTLSIGVLDIFGFEDYENNSFEQFCINFANERLQHYFNQHIFKLEQEEYRAEGISWHNIDYIDNSSCINLISKKPTGLLHLLDEESNFPQATNQTLLDKFKRQHEGSSYIEFPAVMEPAFIIKHYAGKVKYGVKDFREKNTDHMRPDIVALLRSSRNAFICGMIGIDPVAVFRWAVLRAFFRAMVAFREAGKRYVEKKTGHDDAVPCAVLKSVDSFSFLHHPVHQRSLEILQRCKEEKYSITRKSPRTPLSDLQGVNTINERSPRDAYGVGWNGRMGMRHNRLASPGTFLDKDGIFVNTTNSKLLERAHGILIWIFHGSSLSPQHLLDVKSLKHLTNLTLHDRITKSLLHLHKKKKPPSISAQFQASLNKLMETLGQAEPYFVKCIRSNAEKLPLRFNDSLVLRQLRYTGMLETVRIRQSGYSCKYSFQDFVNHFHVLLPQGISPSKHNIHDFFRKIKLNPDNYQVGRTMVFMKERERQLLQDLLHQEVLRRITLLQRWFRSLLCRRQFLSLRHAAITIQRFWRSYQSQKKGKPSPDPQVLSKAAVILQTHWRGFVERRRFLQMQFAAHLIQSCWREHARRRHAAATSIQAAWRGHRSRQALAARRSRAVCLQAACRGYLARQRFRALKEHQLKEMQLENGLAGREEDGLEADGLEIKGSDPSKWEDSSFEERVRAVEQHKSLMENNRVNHMDPLDTSLYKRHERASSQSGMDTEEEIMVRERPKSLEDLNQKKVVRAKRESRRMRELEQAKFSLELLKVRSTGGLSPSEEQRWSPELLPEALPSPQGTPESESSQGSFELLSSEDTSSSKFVSLVLDEQDTQSFSMDSLPSSPQAQLQEKPFYTGDGNKDLPGCRQTPADTVLPDNLTRKERGVGDPQNVIKAHPRETLLSSNLPTFYIPPQDNAKVKMVENNLRNKAEEKDKPSTKREERGTVTAARALSPGSVIKRLEKLNVEKEERQKQLQLQNEREMMEQIRQQKEILERQRKAFEQQGKVEALQRTEQSRVKDPSLKPAKKPDSRPQSVLILPSQSRGEHSPTPGTAPTSAVDIKGLTVGTRGSSPAHGAPKDRPVSMFVEPRCHSKPALDPKDHPGSHFSRTERLRQPRIPNQATEETRASSMFFTPKDNPFGLHREANHQCLSKGEIARKPFKMPGSGRGEVPRPSHKKKARMARTRSDFLTRGAFADGEGDTEEEDCDGSFEFLLSSEHPPHAEAVPAARLGQACYSDSEMTVQRFTSGEGQAKLHKTMSQGEIGKLAATQKSLTPDGRPQRAKMRFWVKGKQGEKKPPREKLATQSELLELYAEQELGPHPLTPPRSPELSGLYRREFKENKEPSPKVKRKRSVKISNVALEPVQWQNDSLQIITSASDLKSMDEFLLKKMNELDNEDSKKDTLVDVVFKKALKEFRQNIFSFYSSALAMDDGKSIRYKDLYALFEQILEKTMRLEQRDWSESPVKVWVNTFKVFLDEYMQEYKPLDYTAGKVLSTFVKLPRRFGNYISVEEHNGHIFKATQYSIPTYCEYCSSLIWIMDRASVCKLCKYACHKKCCLKTTTKCSKKHDPELSPRQFGVELSRLTSEERAVPLLVEKLINYIEMHGLYTEGIYRKSGSTNKIKELRQGLDTDIDNVNLDDYNIHVIASVFKQWLRDLPNPLMTFELYEEFLRVMGLQERKETVRGVYSVIDQLSRTHLSTLERLIFHLVRIALQEETNRMSANALAIVFAPCILRCPDTTDPLQSVQDISKTTTCVELIVIEQMNKYKARLKDINSLEFAENKAKSRLSLIRRSMCLPHHLGRGGGGDTFVSLQGKGRVRRGAFPSPASPVTGRLPSVTDVPEETLSSEEAMEMEVTEQQQVAMQQEEKVLTEQIESLQKEKEELTFEMLTLEPRASDDETLESEASIGTADSSENLNFDSEGRSVALSSLRPAKAEGPSRLRRHPRMRLDPAEPTDTPISSSSSSSQSSTSCLPHLPRKRFQMYSKSPFYRAGGHHGEAPETRASPEGLTGPLHYPEDRPQFTTRGTFNPEKGKQKLKSVKSSPPKTKEPPDGGPGGGRKRNPEADCAAAQPLVLLGSNEFMV</sequence>
<keyword evidence="7" id="KW-0597">Phosphoprotein</keyword>
<feature type="region of interest" description="Disordered" evidence="27">
    <location>
        <begin position="1445"/>
        <end position="1464"/>
    </location>
</feature>
<evidence type="ECO:0000256" key="26">
    <source>
        <dbReference type="SAM" id="Coils"/>
    </source>
</evidence>
<dbReference type="FunFam" id="1.20.58.530:FF:000005">
    <property type="entry name" value="unconventional myosin-IXa isoform X1"/>
    <property type="match status" value="1"/>
</dbReference>
<feature type="compositionally biased region" description="Polar residues" evidence="27">
    <location>
        <begin position="1636"/>
        <end position="1650"/>
    </location>
</feature>
<dbReference type="Gene3D" id="3.10.20.90">
    <property type="entry name" value="Phosphatidylinositol 3-kinase Catalytic Subunit, Chain A, domain 1"/>
    <property type="match status" value="1"/>
</dbReference>
<dbReference type="SMART" id="SM00015">
    <property type="entry name" value="IQ"/>
    <property type="match status" value="5"/>
</dbReference>
<evidence type="ECO:0000259" key="29">
    <source>
        <dbReference type="PROSITE" id="PS50200"/>
    </source>
</evidence>
<evidence type="ECO:0000256" key="14">
    <source>
        <dbReference type="ARBA" id="ARBA00022840"/>
    </source>
</evidence>
<evidence type="ECO:0000256" key="8">
    <source>
        <dbReference type="ARBA" id="ARBA00022692"/>
    </source>
</evidence>
<dbReference type="FunFam" id="1.10.555.10:FF:000009">
    <property type="entry name" value="unconventional myosin-IXa isoform X1"/>
    <property type="match status" value="1"/>
</dbReference>
<dbReference type="GO" id="GO:0051015">
    <property type="term" value="F:actin filament binding"/>
    <property type="evidence" value="ECO:0007669"/>
    <property type="project" value="TreeGrafter"/>
</dbReference>
<evidence type="ECO:0000256" key="22">
    <source>
        <dbReference type="ARBA" id="ARBA00023273"/>
    </source>
</evidence>
<name>A0A8C9UI52_SERCA</name>
<dbReference type="GeneTree" id="ENSGT00940000154905"/>
<evidence type="ECO:0000259" key="28">
    <source>
        <dbReference type="PROSITE" id="PS50081"/>
    </source>
</evidence>
<dbReference type="SUPFAM" id="SSF57889">
    <property type="entry name" value="Cysteine-rich domain"/>
    <property type="match status" value="1"/>
</dbReference>
<dbReference type="InterPro" id="IPR036023">
    <property type="entry name" value="MYSc_Myo9"/>
</dbReference>
<evidence type="ECO:0000256" key="11">
    <source>
        <dbReference type="ARBA" id="ARBA00022741"/>
    </source>
</evidence>
<feature type="compositionally biased region" description="Low complexity" evidence="27">
    <location>
        <begin position="2480"/>
        <end position="2491"/>
    </location>
</feature>
<evidence type="ECO:0000256" key="20">
    <source>
        <dbReference type="ARBA" id="ARBA00023175"/>
    </source>
</evidence>
<dbReference type="Pfam" id="PF00063">
    <property type="entry name" value="Myosin_head"/>
    <property type="match status" value="2"/>
</dbReference>
<dbReference type="Gene3D" id="3.30.60.20">
    <property type="match status" value="1"/>
</dbReference>
<feature type="compositionally biased region" description="Basic and acidic residues" evidence="27">
    <location>
        <begin position="1607"/>
        <end position="1632"/>
    </location>
</feature>
<keyword evidence="18 25" id="KW-0518">Myosin</keyword>
<evidence type="ECO:0000259" key="31">
    <source>
        <dbReference type="PROSITE" id="PS51456"/>
    </source>
</evidence>
<dbReference type="FunFam" id="3.10.20.90:FF:000121">
    <property type="entry name" value="unconventional myosin-IXa isoform X1"/>
    <property type="match status" value="1"/>
</dbReference>
<organism evidence="32 33">
    <name type="scientific">Serinus canaria</name>
    <name type="common">Island canary</name>
    <name type="synonym">Fringilla canaria</name>
    <dbReference type="NCBI Taxonomy" id="9135"/>
    <lineage>
        <taxon>Eukaryota</taxon>
        <taxon>Metazoa</taxon>
        <taxon>Chordata</taxon>
        <taxon>Craniata</taxon>
        <taxon>Vertebrata</taxon>
        <taxon>Euteleostomi</taxon>
        <taxon>Archelosauria</taxon>
        <taxon>Archosauria</taxon>
        <taxon>Dinosauria</taxon>
        <taxon>Saurischia</taxon>
        <taxon>Theropoda</taxon>
        <taxon>Coelurosauria</taxon>
        <taxon>Aves</taxon>
        <taxon>Neognathae</taxon>
        <taxon>Neoaves</taxon>
        <taxon>Telluraves</taxon>
        <taxon>Australaves</taxon>
        <taxon>Passeriformes</taxon>
        <taxon>Passeroidea</taxon>
        <taxon>Fringillidae</taxon>
        <taxon>Carduelinae</taxon>
        <taxon>Serinus</taxon>
    </lineage>
</organism>
<dbReference type="FunFam" id="1.20.5.190:FF:000013">
    <property type="entry name" value="unconventional myosin-IXa isoform X2"/>
    <property type="match status" value="1"/>
</dbReference>
<gene>
    <name evidence="32" type="primary">MYO9A</name>
</gene>
<reference evidence="32" key="2">
    <citation type="submission" date="2025-09" db="UniProtKB">
        <authorList>
            <consortium name="Ensembl"/>
        </authorList>
    </citation>
    <scope>IDENTIFICATION</scope>
</reference>
<dbReference type="FunFam" id="3.30.60.20:FF:000020">
    <property type="entry name" value="Putative unconventional myosin-IXa"/>
    <property type="match status" value="1"/>
</dbReference>
<keyword evidence="8" id="KW-0812">Transmembrane</keyword>
<dbReference type="GO" id="GO:0005524">
    <property type="term" value="F:ATP binding"/>
    <property type="evidence" value="ECO:0007669"/>
    <property type="project" value="UniProtKB-UniRule"/>
</dbReference>
<dbReference type="Gene3D" id="1.20.58.530">
    <property type="match status" value="2"/>
</dbReference>
<comment type="similarity">
    <text evidence="4 25">Belongs to the TRAFAC class myosin-kinesin ATPase superfamily. Myosin family.</text>
</comment>
<dbReference type="FunFam" id="1.20.120.720:FF:000003">
    <property type="entry name" value="Putative unconventional myosin-IXa"/>
    <property type="match status" value="1"/>
</dbReference>
<keyword evidence="10" id="KW-0677">Repeat</keyword>
<keyword evidence="16" id="KW-0770">Synapse</keyword>
<dbReference type="InterPro" id="IPR000198">
    <property type="entry name" value="RhoGAP_dom"/>
</dbReference>
<feature type="region of interest" description="Disordered" evidence="27">
    <location>
        <begin position="1291"/>
        <end position="1333"/>
    </location>
</feature>
<dbReference type="GO" id="GO:0005884">
    <property type="term" value="C:actin filament"/>
    <property type="evidence" value="ECO:0007669"/>
    <property type="project" value="TreeGrafter"/>
</dbReference>
<dbReference type="PROSITE" id="PS00479">
    <property type="entry name" value="ZF_DAG_PE_1"/>
    <property type="match status" value="1"/>
</dbReference>
<comment type="function">
    <text evidence="24">Myosins are actin-based motor molecules with ATPase activity. Unconventional myosins serve in intracellular movements. Regulates Rho by stimulating it's GTPase activity in neurons. Required for the regulation of neurite branching and motor neuron axon guidance.</text>
</comment>
<evidence type="ECO:0000313" key="32">
    <source>
        <dbReference type="Ensembl" id="ENSSCAP00000022422.1"/>
    </source>
</evidence>
<dbReference type="SMART" id="SM00242">
    <property type="entry name" value="MYSc"/>
    <property type="match status" value="1"/>
</dbReference>
<dbReference type="GO" id="GO:0005737">
    <property type="term" value="C:cytoplasm"/>
    <property type="evidence" value="ECO:0007669"/>
    <property type="project" value="UniProtKB-SubCell"/>
</dbReference>
<dbReference type="Gene3D" id="6.20.240.20">
    <property type="match status" value="1"/>
</dbReference>
<evidence type="ECO:0000256" key="25">
    <source>
        <dbReference type="PROSITE-ProRule" id="PRU00782"/>
    </source>
</evidence>
<keyword evidence="21 25" id="KW-0009">Actin-binding</keyword>
<evidence type="ECO:0000256" key="17">
    <source>
        <dbReference type="ARBA" id="ARBA00023054"/>
    </source>
</evidence>
<evidence type="ECO:0000256" key="15">
    <source>
        <dbReference type="ARBA" id="ARBA00022989"/>
    </source>
</evidence>
<feature type="domain" description="Myosin motor" evidence="31">
    <location>
        <begin position="147"/>
        <end position="1015"/>
    </location>
</feature>
<feature type="compositionally biased region" description="Polar residues" evidence="27">
    <location>
        <begin position="1317"/>
        <end position="1327"/>
    </location>
</feature>
<keyword evidence="11 25" id="KW-0547">Nucleotide-binding</keyword>
<dbReference type="GO" id="GO:0044295">
    <property type="term" value="C:axonal growth cone"/>
    <property type="evidence" value="ECO:0007669"/>
    <property type="project" value="TreeGrafter"/>
</dbReference>
<dbReference type="Gene3D" id="1.10.10.820">
    <property type="match status" value="1"/>
</dbReference>
<dbReference type="CDD" id="cd04406">
    <property type="entry name" value="RhoGAP_myosin_IXA"/>
    <property type="match status" value="1"/>
</dbReference>
<feature type="compositionally biased region" description="Basic residues" evidence="27">
    <location>
        <begin position="1692"/>
        <end position="1702"/>
    </location>
</feature>
<evidence type="ECO:0000256" key="1">
    <source>
        <dbReference type="ARBA" id="ARBA00004167"/>
    </source>
</evidence>
<dbReference type="FunFam" id="1.20.58.530:FF:000009">
    <property type="entry name" value="unconventional myosin-IXb isoform X1"/>
    <property type="match status" value="1"/>
</dbReference>
<dbReference type="FunFam" id="3.40.850.10:FF:000008">
    <property type="entry name" value="Putative unconventional myosin-IXa"/>
    <property type="match status" value="1"/>
</dbReference>
<dbReference type="Gene3D" id="3.40.850.10">
    <property type="entry name" value="Kinesin motor domain"/>
    <property type="match status" value="2"/>
</dbReference>
<dbReference type="GO" id="GO:0034329">
    <property type="term" value="P:cell junction assembly"/>
    <property type="evidence" value="ECO:0007669"/>
    <property type="project" value="Ensembl"/>
</dbReference>
<dbReference type="GO" id="GO:0005096">
    <property type="term" value="F:GTPase activator activity"/>
    <property type="evidence" value="ECO:0007669"/>
    <property type="project" value="UniProtKB-KW"/>
</dbReference>
<keyword evidence="17 26" id="KW-0175">Coiled coil</keyword>
<feature type="compositionally biased region" description="Basic and acidic residues" evidence="27">
    <location>
        <begin position="1527"/>
        <end position="1549"/>
    </location>
</feature>
<evidence type="ECO:0000256" key="12">
    <source>
        <dbReference type="ARBA" id="ARBA00022771"/>
    </source>
</evidence>
<dbReference type="PROSITE" id="PS50081">
    <property type="entry name" value="ZF_DAG_PE_2"/>
    <property type="match status" value="1"/>
</dbReference>
<dbReference type="InterPro" id="IPR001609">
    <property type="entry name" value="Myosin_head_motor_dom-like"/>
</dbReference>
<dbReference type="SUPFAM" id="SSF52540">
    <property type="entry name" value="P-loop containing nucleoside triphosphate hydrolases"/>
    <property type="match status" value="1"/>
</dbReference>
<accession>A0A8C9UI52</accession>
<dbReference type="GO" id="GO:0016459">
    <property type="term" value="C:myosin complex"/>
    <property type="evidence" value="ECO:0007669"/>
    <property type="project" value="UniProtKB-KW"/>
</dbReference>
<dbReference type="CDD" id="cd01385">
    <property type="entry name" value="MYSc_Myo9"/>
    <property type="match status" value="1"/>
</dbReference>
<evidence type="ECO:0000256" key="21">
    <source>
        <dbReference type="ARBA" id="ARBA00023203"/>
    </source>
</evidence>
<reference evidence="32" key="1">
    <citation type="submission" date="2025-08" db="UniProtKB">
        <authorList>
            <consortium name="Ensembl"/>
        </authorList>
    </citation>
    <scope>IDENTIFICATION</scope>
</reference>
<dbReference type="Gene3D" id="1.10.555.10">
    <property type="entry name" value="Rho GTPase activation protein"/>
    <property type="match status" value="1"/>
</dbReference>
<feature type="compositionally biased region" description="Polar residues" evidence="27">
    <location>
        <begin position="2429"/>
        <end position="2438"/>
    </location>
</feature>
<dbReference type="CDD" id="cd17216">
    <property type="entry name" value="RA_Myosin-IXa"/>
    <property type="match status" value="1"/>
</dbReference>
<dbReference type="SMART" id="SM00314">
    <property type="entry name" value="RA"/>
    <property type="match status" value="1"/>
</dbReference>
<protein>
    <submittedName>
        <fullName evidence="32">Myosin IXA</fullName>
    </submittedName>
</protein>
<evidence type="ECO:0000256" key="3">
    <source>
        <dbReference type="ARBA" id="ARBA00004624"/>
    </source>
</evidence>
<dbReference type="InterPro" id="IPR046349">
    <property type="entry name" value="C1-like_sf"/>
</dbReference>
<dbReference type="Gene3D" id="1.20.120.720">
    <property type="entry name" value="Myosin VI head, motor domain, U50 subdomain"/>
    <property type="match status" value="1"/>
</dbReference>
<dbReference type="FunFam" id="1.10.10.820:FF:000003">
    <property type="entry name" value="unconventional myosin-IXa isoform X1"/>
    <property type="match status" value="1"/>
</dbReference>
<evidence type="ECO:0000256" key="7">
    <source>
        <dbReference type="ARBA" id="ARBA00022553"/>
    </source>
</evidence>
<feature type="coiled-coil region" evidence="26">
    <location>
        <begin position="2380"/>
        <end position="2407"/>
    </location>
</feature>
<feature type="region of interest" description="Disordered" evidence="27">
    <location>
        <begin position="1517"/>
        <end position="1725"/>
    </location>
</feature>
<dbReference type="Gene3D" id="1.20.5.190">
    <property type="match status" value="3"/>
</dbReference>
<keyword evidence="9" id="KW-0479">Metal-binding</keyword>
<dbReference type="Ensembl" id="ENSSCAT00000024979.1">
    <property type="protein sequence ID" value="ENSSCAP00000022422.1"/>
    <property type="gene ID" value="ENSSCAG00000015994.1"/>
</dbReference>
<keyword evidence="20 25" id="KW-0505">Motor protein</keyword>
<dbReference type="SMART" id="SM00109">
    <property type="entry name" value="C1"/>
    <property type="match status" value="1"/>
</dbReference>
<dbReference type="CDD" id="cd20883">
    <property type="entry name" value="C1_Myosin-IXa"/>
    <property type="match status" value="1"/>
</dbReference>
<feature type="binding site" evidence="25">
    <location>
        <begin position="240"/>
        <end position="247"/>
    </location>
    <ligand>
        <name>ATP</name>
        <dbReference type="ChEBI" id="CHEBI:30616"/>
    </ligand>
</feature>
<dbReference type="PRINTS" id="PR00193">
    <property type="entry name" value="MYOSINHEAVY"/>
</dbReference>
<feature type="region of interest" description="Disordered" evidence="27">
    <location>
        <begin position="2411"/>
        <end position="2587"/>
    </location>
</feature>
<dbReference type="Proteomes" id="UP000694409">
    <property type="component" value="Unassembled WGS sequence"/>
</dbReference>
<dbReference type="InterPro" id="IPR036961">
    <property type="entry name" value="Kinesin_motor_dom_sf"/>
</dbReference>
<dbReference type="PROSITE" id="PS50238">
    <property type="entry name" value="RHOGAP"/>
    <property type="match status" value="1"/>
</dbReference>
<feature type="domain" description="Ras-associating" evidence="29">
    <location>
        <begin position="15"/>
        <end position="113"/>
    </location>
</feature>
<dbReference type="PROSITE" id="PS50200">
    <property type="entry name" value="RA"/>
    <property type="match status" value="1"/>
</dbReference>
<evidence type="ECO:0000256" key="4">
    <source>
        <dbReference type="ARBA" id="ARBA00008314"/>
    </source>
</evidence>
<evidence type="ECO:0000256" key="13">
    <source>
        <dbReference type="ARBA" id="ARBA00022833"/>
    </source>
</evidence>
<evidence type="ECO:0000256" key="24">
    <source>
        <dbReference type="ARBA" id="ARBA00045589"/>
    </source>
</evidence>
<feature type="compositionally biased region" description="Acidic residues" evidence="27">
    <location>
        <begin position="1716"/>
        <end position="1725"/>
    </location>
</feature>
<dbReference type="InterPro" id="IPR046987">
    <property type="entry name" value="Myo9"/>
</dbReference>
<dbReference type="CDD" id="cd23767">
    <property type="entry name" value="IQCD"/>
    <property type="match status" value="1"/>
</dbReference>
<keyword evidence="14 25" id="KW-0067">ATP-binding</keyword>
<dbReference type="InterPro" id="IPR000048">
    <property type="entry name" value="IQ_motif_EF-hand-BS"/>
</dbReference>
<evidence type="ECO:0000256" key="5">
    <source>
        <dbReference type="ARBA" id="ARBA00022468"/>
    </source>
</evidence>
<proteinExistence type="inferred from homology"/>
<dbReference type="InterPro" id="IPR028558">
    <property type="entry name" value="RA_Myosin-IXa"/>
</dbReference>
<evidence type="ECO:0000256" key="9">
    <source>
        <dbReference type="ARBA" id="ARBA00022723"/>
    </source>
</evidence>
<dbReference type="InterPro" id="IPR027417">
    <property type="entry name" value="P-loop_NTPase"/>
</dbReference>
<dbReference type="GO" id="GO:0045198">
    <property type="term" value="P:establishment of epithelial cell apical/basal polarity"/>
    <property type="evidence" value="ECO:0007669"/>
    <property type="project" value="Ensembl"/>
</dbReference>
<dbReference type="Pfam" id="PF00612">
    <property type="entry name" value="IQ"/>
    <property type="match status" value="5"/>
</dbReference>
<keyword evidence="13" id="KW-0862">Zinc</keyword>
<comment type="subcellular location">
    <subcellularLocation>
        <location evidence="3">Cell projection</location>
        <location evidence="3">Growth cone</location>
    </subcellularLocation>
    <subcellularLocation>
        <location evidence="2">Cytoplasm</location>
    </subcellularLocation>
    <subcellularLocation>
        <location evidence="1">Membrane</location>
        <topology evidence="1">Single-pass membrane protein</topology>
    </subcellularLocation>
    <subcellularLocation>
        <location evidence="23">Synapse</location>
    </subcellularLocation>
</comment>
<keyword evidence="5" id="KW-0343">GTPase activation</keyword>
<dbReference type="GO" id="GO:0016020">
    <property type="term" value="C:membrane"/>
    <property type="evidence" value="ECO:0007669"/>
    <property type="project" value="UniProtKB-SubCell"/>
</dbReference>
<feature type="compositionally biased region" description="Low complexity" evidence="27">
    <location>
        <begin position="1304"/>
        <end position="1315"/>
    </location>
</feature>
<dbReference type="Pfam" id="PF00788">
    <property type="entry name" value="RA"/>
    <property type="match status" value="1"/>
</dbReference>
<evidence type="ECO:0000256" key="2">
    <source>
        <dbReference type="ARBA" id="ARBA00004496"/>
    </source>
</evidence>
<evidence type="ECO:0000256" key="23">
    <source>
        <dbReference type="ARBA" id="ARBA00034103"/>
    </source>
</evidence>
<evidence type="ECO:0000256" key="27">
    <source>
        <dbReference type="SAM" id="MobiDB-lite"/>
    </source>
</evidence>
<dbReference type="FunFam" id="3.40.850.10:FF:000013">
    <property type="entry name" value="unconventional myosin-IXa isoform X1"/>
    <property type="match status" value="1"/>
</dbReference>
<keyword evidence="19" id="KW-0472">Membrane</keyword>
<dbReference type="GO" id="GO:0000146">
    <property type="term" value="F:microfilament motor activity"/>
    <property type="evidence" value="ECO:0007669"/>
    <property type="project" value="InterPro"/>
</dbReference>
<dbReference type="Pfam" id="PF00620">
    <property type="entry name" value="RhoGAP"/>
    <property type="match status" value="1"/>
</dbReference>
<dbReference type="InterPro" id="IPR008936">
    <property type="entry name" value="Rho_GTPase_activation_prot"/>
</dbReference>
<feature type="region of interest" description="Actin-binding" evidence="25">
    <location>
        <begin position="897"/>
        <end position="919"/>
    </location>
</feature>
<feature type="region of interest" description="Disordered" evidence="27">
    <location>
        <begin position="1234"/>
        <end position="1255"/>
    </location>
</feature>
<evidence type="ECO:0000259" key="30">
    <source>
        <dbReference type="PROSITE" id="PS50238"/>
    </source>
</evidence>
<keyword evidence="6" id="KW-0963">Cytoplasm</keyword>
<dbReference type="SMART" id="SM00324">
    <property type="entry name" value="RhoGAP"/>
    <property type="match status" value="1"/>
</dbReference>
<keyword evidence="33" id="KW-1185">Reference proteome</keyword>
<dbReference type="InterPro" id="IPR029071">
    <property type="entry name" value="Ubiquitin-like_domsf"/>
</dbReference>
<dbReference type="PROSITE" id="PS51456">
    <property type="entry name" value="MYOSIN_MOTOR"/>
    <property type="match status" value="1"/>
</dbReference>
<feature type="compositionally biased region" description="Basic and acidic residues" evidence="27">
    <location>
        <begin position="1445"/>
        <end position="1462"/>
    </location>
</feature>
<dbReference type="PROSITE" id="PS50096">
    <property type="entry name" value="IQ"/>
    <property type="match status" value="3"/>
</dbReference>
<dbReference type="SUPFAM" id="SSF54236">
    <property type="entry name" value="Ubiquitin-like"/>
    <property type="match status" value="1"/>
</dbReference>
<dbReference type="InterPro" id="IPR002219">
    <property type="entry name" value="PKC_DAG/PE"/>
</dbReference>
<keyword evidence="15" id="KW-1133">Transmembrane helix</keyword>
<dbReference type="PANTHER" id="PTHR46184:SF3">
    <property type="entry name" value="UNCONVENTIONAL MYOSIN-IXA"/>
    <property type="match status" value="1"/>
</dbReference>
<evidence type="ECO:0000256" key="18">
    <source>
        <dbReference type="ARBA" id="ARBA00023123"/>
    </source>
</evidence>
<dbReference type="SUPFAM" id="SSF48350">
    <property type="entry name" value="GTPase activation domain, GAP"/>
    <property type="match status" value="1"/>
</dbReference>
<evidence type="ECO:0000256" key="16">
    <source>
        <dbReference type="ARBA" id="ARBA00023018"/>
    </source>
</evidence>
<dbReference type="PANTHER" id="PTHR46184">
    <property type="entry name" value="UNCONVENTIONAL MYOSIN-IXB-LIKE PROTEIN"/>
    <property type="match status" value="1"/>
</dbReference>
<dbReference type="InterPro" id="IPR000159">
    <property type="entry name" value="RA_dom"/>
</dbReference>
<evidence type="ECO:0000256" key="6">
    <source>
        <dbReference type="ARBA" id="ARBA00022490"/>
    </source>
</evidence>
<dbReference type="GO" id="GO:0008270">
    <property type="term" value="F:zinc ion binding"/>
    <property type="evidence" value="ECO:0007669"/>
    <property type="project" value="UniProtKB-KW"/>
</dbReference>
<evidence type="ECO:0000256" key="10">
    <source>
        <dbReference type="ARBA" id="ARBA00022737"/>
    </source>
</evidence>